<dbReference type="Pfam" id="PF23069">
    <property type="entry name" value="DUF7042"/>
    <property type="match status" value="1"/>
</dbReference>
<evidence type="ECO:0000259" key="3">
    <source>
        <dbReference type="Pfam" id="PF23071"/>
    </source>
</evidence>
<sequence length="543" mass="60479">MHSNRNLIFDSTFKDPVIYDEVTISTTTISDYGDCYEQFGLSYVFGMKRMGRPICYKCITPILRSENVLQLAHQQGDTCYETVSGAKTACFDAAQVTPRDGTTIFRANPLPVTCHVDGRFSLEYTLRGANLKCEAGSESEVNNCDSSSILNVKFRNCTFPDFDMYLRCIGSFLGPKKERYIIVENEESEEYRCGLLVTSSTQELTIHFSNDSSCASLTSSNAFETYNLKPIQSEQISSPCQFPTWVRGEYDSLTVTADWLQYAQLGEGTVAVVSRCVQVNEDRIMVYSETKCGESIGYHCLWFAPRSESLIEFKTTTPREELNTSACSSDEEFSHWPWTAAVVSNARPSSCSTMGLYATPADLHSEDCYDVNIGCNNSSGMKITASHCSTNIVFDSRQYQCIASWREDDLLFLYTIRDQDTRTCFVGKHSSGRLYLSSVGAHCARGYNFAENSEKTIVLEETSGCSYTVRPKPARRPTTSSTKAATVVVLDPTTESTSTAEMTESLPPDTEDVEQQWKSDHMTSAISSSFLLLSSITCCLIIL</sequence>
<feature type="domain" description="DUF7044" evidence="3">
    <location>
        <begin position="18"/>
        <end position="93"/>
    </location>
</feature>
<organism evidence="5 6">
    <name type="scientific">Cylicocyclus nassatus</name>
    <name type="common">Nematode worm</name>
    <dbReference type="NCBI Taxonomy" id="53992"/>
    <lineage>
        <taxon>Eukaryota</taxon>
        <taxon>Metazoa</taxon>
        <taxon>Ecdysozoa</taxon>
        <taxon>Nematoda</taxon>
        <taxon>Chromadorea</taxon>
        <taxon>Rhabditida</taxon>
        <taxon>Rhabditina</taxon>
        <taxon>Rhabditomorpha</taxon>
        <taxon>Strongyloidea</taxon>
        <taxon>Strongylidae</taxon>
        <taxon>Cylicocyclus</taxon>
    </lineage>
</organism>
<dbReference type="InterPro" id="IPR055470">
    <property type="entry name" value="DUF7042"/>
</dbReference>
<dbReference type="Pfam" id="PF23071">
    <property type="entry name" value="DUF7044"/>
    <property type="match status" value="1"/>
</dbReference>
<dbReference type="PANTHER" id="PTHR22255">
    <property type="entry name" value="LP06548P"/>
    <property type="match status" value="1"/>
</dbReference>
<proteinExistence type="predicted"/>
<reference evidence="5" key="1">
    <citation type="submission" date="2023-07" db="EMBL/GenBank/DDBJ databases">
        <authorList>
            <consortium name="CYATHOMIX"/>
        </authorList>
    </citation>
    <scope>NUCLEOTIDE SEQUENCE</scope>
    <source>
        <strain evidence="5">N/A</strain>
    </source>
</reference>
<dbReference type="AlphaFoldDB" id="A0AA36H8R6"/>
<dbReference type="PANTHER" id="PTHR22255:SF4">
    <property type="entry name" value="CATION-INDEPENDENT MANNOSE-6-PHOSPHATE RECEPTOR"/>
    <property type="match status" value="1"/>
</dbReference>
<feature type="domain" description="DUF7042" evidence="1">
    <location>
        <begin position="111"/>
        <end position="229"/>
    </location>
</feature>
<dbReference type="InterPro" id="IPR055471">
    <property type="entry name" value="DUF7043"/>
</dbReference>
<protein>
    <submittedName>
        <fullName evidence="5">Uncharacterized protein</fullName>
    </submittedName>
</protein>
<feature type="domain" description="DUF7045" evidence="4">
    <location>
        <begin position="351"/>
        <end position="449"/>
    </location>
</feature>
<dbReference type="EMBL" id="CATQJL010000316">
    <property type="protein sequence ID" value="CAJ0605835.1"/>
    <property type="molecule type" value="Genomic_DNA"/>
</dbReference>
<dbReference type="Proteomes" id="UP001176961">
    <property type="component" value="Unassembled WGS sequence"/>
</dbReference>
<accession>A0AA36H8R6</accession>
<evidence type="ECO:0000259" key="2">
    <source>
        <dbReference type="Pfam" id="PF23070"/>
    </source>
</evidence>
<dbReference type="InterPro" id="IPR055472">
    <property type="entry name" value="DUF7044"/>
</dbReference>
<feature type="domain" description="DUF7043" evidence="2">
    <location>
        <begin position="238"/>
        <end position="339"/>
    </location>
</feature>
<dbReference type="InterPro" id="IPR055473">
    <property type="entry name" value="DUF7045"/>
</dbReference>
<name>A0AA36H8R6_CYLNA</name>
<evidence type="ECO:0000259" key="4">
    <source>
        <dbReference type="Pfam" id="PF23073"/>
    </source>
</evidence>
<dbReference type="Pfam" id="PF23070">
    <property type="entry name" value="DUF7043"/>
    <property type="match status" value="1"/>
</dbReference>
<gene>
    <name evidence="5" type="ORF">CYNAS_LOCUS17818</name>
</gene>
<keyword evidence="6" id="KW-1185">Reference proteome</keyword>
<evidence type="ECO:0000313" key="5">
    <source>
        <dbReference type="EMBL" id="CAJ0605835.1"/>
    </source>
</evidence>
<evidence type="ECO:0000259" key="1">
    <source>
        <dbReference type="Pfam" id="PF23069"/>
    </source>
</evidence>
<comment type="caution">
    <text evidence="5">The sequence shown here is derived from an EMBL/GenBank/DDBJ whole genome shotgun (WGS) entry which is preliminary data.</text>
</comment>
<dbReference type="Pfam" id="PF23073">
    <property type="entry name" value="DUF7045"/>
    <property type="match status" value="1"/>
</dbReference>
<evidence type="ECO:0000313" key="6">
    <source>
        <dbReference type="Proteomes" id="UP001176961"/>
    </source>
</evidence>